<feature type="compositionally biased region" description="Basic residues" evidence="1">
    <location>
        <begin position="92"/>
        <end position="101"/>
    </location>
</feature>
<organism evidence="2 3">
    <name type="scientific">Blepharisma stoltei</name>
    <dbReference type="NCBI Taxonomy" id="1481888"/>
    <lineage>
        <taxon>Eukaryota</taxon>
        <taxon>Sar</taxon>
        <taxon>Alveolata</taxon>
        <taxon>Ciliophora</taxon>
        <taxon>Postciliodesmatophora</taxon>
        <taxon>Heterotrichea</taxon>
        <taxon>Heterotrichida</taxon>
        <taxon>Blepharismidae</taxon>
        <taxon>Blepharisma</taxon>
    </lineage>
</organism>
<comment type="caution">
    <text evidence="2">The sequence shown here is derived from an EMBL/GenBank/DDBJ whole genome shotgun (WGS) entry which is preliminary data.</text>
</comment>
<sequence>MASLRRFLEQREKAKTQPAPLEPITPPSNPLDGYASELKSFFPNEPDDRLKTFVSQFTTKEEADAAVQKIISDGSSIGVYLDDWEQVDNRRKQSNNKRGKKDKSQLNNMPRKSEEVRGYQKKNTPRYRPKVKKPEELEESTEKNTESSDILIEVAKIPEKVEQETENQDKLEEKEEFETIDFPVKVAEQPVETEVKVEVEKIVTPIEEEEPPKEIEENNKNYSVFDEKQAEEFTGKFTARPEVYERITADMENKKTQTPIVRTRDVGIQVTMEGGIPCMIVPLQDRDFFRIENLIYPRS</sequence>
<evidence type="ECO:0000313" key="2">
    <source>
        <dbReference type="EMBL" id="CAG9318355.1"/>
    </source>
</evidence>
<gene>
    <name evidence="2" type="ORF">BSTOLATCC_MIC20829</name>
</gene>
<dbReference type="AlphaFoldDB" id="A0AAU9IZ01"/>
<feature type="region of interest" description="Disordered" evidence="1">
    <location>
        <begin position="1"/>
        <end position="45"/>
    </location>
</feature>
<feature type="region of interest" description="Disordered" evidence="1">
    <location>
        <begin position="88"/>
        <end position="175"/>
    </location>
</feature>
<accession>A0AAU9IZ01</accession>
<feature type="compositionally biased region" description="Basic and acidic residues" evidence="1">
    <location>
        <begin position="132"/>
        <end position="146"/>
    </location>
</feature>
<feature type="compositionally biased region" description="Basic and acidic residues" evidence="1">
    <location>
        <begin position="156"/>
        <end position="173"/>
    </location>
</feature>
<protein>
    <recommendedName>
        <fullName evidence="4">CUE domain-containing protein</fullName>
    </recommendedName>
</protein>
<dbReference type="Proteomes" id="UP001162131">
    <property type="component" value="Unassembled WGS sequence"/>
</dbReference>
<keyword evidence="3" id="KW-1185">Reference proteome</keyword>
<evidence type="ECO:0000313" key="3">
    <source>
        <dbReference type="Proteomes" id="UP001162131"/>
    </source>
</evidence>
<reference evidence="2" key="1">
    <citation type="submission" date="2021-09" db="EMBL/GenBank/DDBJ databases">
        <authorList>
            <consortium name="AG Swart"/>
            <person name="Singh M."/>
            <person name="Singh A."/>
            <person name="Seah K."/>
            <person name="Emmerich C."/>
        </authorList>
    </citation>
    <scope>NUCLEOTIDE SEQUENCE</scope>
    <source>
        <strain evidence="2">ATCC30299</strain>
    </source>
</reference>
<proteinExistence type="predicted"/>
<feature type="compositionally biased region" description="Basic and acidic residues" evidence="1">
    <location>
        <begin position="1"/>
        <end position="15"/>
    </location>
</feature>
<dbReference type="EMBL" id="CAJZBQ010000020">
    <property type="protein sequence ID" value="CAG9318355.1"/>
    <property type="molecule type" value="Genomic_DNA"/>
</dbReference>
<feature type="compositionally biased region" description="Basic residues" evidence="1">
    <location>
        <begin position="119"/>
        <end position="131"/>
    </location>
</feature>
<name>A0AAU9IZ01_9CILI</name>
<evidence type="ECO:0000256" key="1">
    <source>
        <dbReference type="SAM" id="MobiDB-lite"/>
    </source>
</evidence>
<evidence type="ECO:0008006" key="4">
    <source>
        <dbReference type="Google" id="ProtNLM"/>
    </source>
</evidence>
<feature type="compositionally biased region" description="Pro residues" evidence="1">
    <location>
        <begin position="20"/>
        <end position="29"/>
    </location>
</feature>